<dbReference type="PROSITE" id="PS51352">
    <property type="entry name" value="THIOREDOXIN_2"/>
    <property type="match status" value="1"/>
</dbReference>
<evidence type="ECO:0000256" key="6">
    <source>
        <dbReference type="PIRNR" id="PIRNR000239"/>
    </source>
</evidence>
<dbReference type="Proteomes" id="UP000774326">
    <property type="component" value="Unassembled WGS sequence"/>
</dbReference>
<organism evidence="9 10">
    <name type="scientific">Wickerhamomyces pijperi</name>
    <name type="common">Yeast</name>
    <name type="synonym">Pichia pijperi</name>
    <dbReference type="NCBI Taxonomy" id="599730"/>
    <lineage>
        <taxon>Eukaryota</taxon>
        <taxon>Fungi</taxon>
        <taxon>Dikarya</taxon>
        <taxon>Ascomycota</taxon>
        <taxon>Saccharomycotina</taxon>
        <taxon>Saccharomycetes</taxon>
        <taxon>Phaffomycetales</taxon>
        <taxon>Wickerhamomycetaceae</taxon>
        <taxon>Wickerhamomyces</taxon>
    </lineage>
</organism>
<feature type="domain" description="Thioredoxin" evidence="8">
    <location>
        <begin position="40"/>
        <end position="204"/>
    </location>
</feature>
<evidence type="ECO:0000259" key="8">
    <source>
        <dbReference type="PROSITE" id="PS51352"/>
    </source>
</evidence>
<evidence type="ECO:0000256" key="4">
    <source>
        <dbReference type="ARBA" id="ARBA00023284"/>
    </source>
</evidence>
<dbReference type="Gene3D" id="3.40.30.10">
    <property type="entry name" value="Glutaredoxin"/>
    <property type="match status" value="1"/>
</dbReference>
<feature type="active site" description="Cysteine sulfenic acid (-SOH) intermediate; for peroxidase activity" evidence="7">
    <location>
        <position position="82"/>
    </location>
</feature>
<dbReference type="OrthoDB" id="2996783at2759"/>
<dbReference type="InterPro" id="IPR019479">
    <property type="entry name" value="Peroxiredoxin_C"/>
</dbReference>
<dbReference type="Pfam" id="PF10417">
    <property type="entry name" value="1-cysPrx_C"/>
    <property type="match status" value="1"/>
</dbReference>
<dbReference type="FunFam" id="3.30.1020.10:FF:000001">
    <property type="entry name" value="1-Cys peroxiredoxin"/>
    <property type="match status" value="1"/>
</dbReference>
<dbReference type="InterPro" id="IPR024706">
    <property type="entry name" value="Peroxiredoxin_AhpC-typ"/>
</dbReference>
<sequence>MFVQTLFRSAPSTKGAFRQIVSPVLTRGLRTFKAEEQPKLRIGSTAPNFDVDTTVGKINFHEWIGDKWTILFSHPRDFTPICTTELGAFAALKKEFDARNTKLIGLSAEDVDSHNRWIKDIEDITPELKEFTFPIIADTEGEVSFLYDMVDQQGFENLRKGVVQTVRSVFIIDPSKKIRILFTYPPSVGRNSAEVLRALDALQLTDARGVVTPINWTPGQDVVIPPTVKDEDAKAKFGEFKTVKPYLRFTSLK</sequence>
<dbReference type="InterPro" id="IPR045020">
    <property type="entry name" value="PRX_1cys"/>
</dbReference>
<comment type="similarity">
    <text evidence="5">Belongs to the peroxiredoxin family. Prx6 subfamily.</text>
</comment>
<dbReference type="AlphaFoldDB" id="A0A9P8PZV8"/>
<comment type="function">
    <text evidence="6">Thiol-specific peroxidase that catalyzes the reduction of hydrogen peroxide and organic hydroperoxides to water and alcohols, respectively.</text>
</comment>
<keyword evidence="1 6" id="KW-0575">Peroxidase</keyword>
<dbReference type="PANTHER" id="PTHR10681">
    <property type="entry name" value="THIOREDOXIN PEROXIDASE"/>
    <property type="match status" value="1"/>
</dbReference>
<dbReference type="GO" id="GO:0045454">
    <property type="term" value="P:cell redox homeostasis"/>
    <property type="evidence" value="ECO:0007669"/>
    <property type="project" value="TreeGrafter"/>
</dbReference>
<dbReference type="SUPFAM" id="SSF52833">
    <property type="entry name" value="Thioredoxin-like"/>
    <property type="match status" value="1"/>
</dbReference>
<evidence type="ECO:0000256" key="7">
    <source>
        <dbReference type="PIRSR" id="PIRSR000239-1"/>
    </source>
</evidence>
<evidence type="ECO:0000256" key="2">
    <source>
        <dbReference type="ARBA" id="ARBA00022862"/>
    </source>
</evidence>
<dbReference type="InterPro" id="IPR013766">
    <property type="entry name" value="Thioredoxin_domain"/>
</dbReference>
<keyword evidence="10" id="KW-1185">Reference proteome</keyword>
<evidence type="ECO:0000313" key="9">
    <source>
        <dbReference type="EMBL" id="KAH3680595.1"/>
    </source>
</evidence>
<dbReference type="GO" id="GO:0042744">
    <property type="term" value="P:hydrogen peroxide catabolic process"/>
    <property type="evidence" value="ECO:0007669"/>
    <property type="project" value="TreeGrafter"/>
</dbReference>
<evidence type="ECO:0000256" key="5">
    <source>
        <dbReference type="ARBA" id="ARBA00025719"/>
    </source>
</evidence>
<accession>A0A9P8PZV8</accession>
<dbReference type="PIRSF" id="PIRSF000239">
    <property type="entry name" value="AHPC"/>
    <property type="match status" value="1"/>
</dbReference>
<dbReference type="GO" id="GO:0008379">
    <property type="term" value="F:thioredoxin peroxidase activity"/>
    <property type="evidence" value="ECO:0007669"/>
    <property type="project" value="TreeGrafter"/>
</dbReference>
<dbReference type="GO" id="GO:0005829">
    <property type="term" value="C:cytosol"/>
    <property type="evidence" value="ECO:0007669"/>
    <property type="project" value="TreeGrafter"/>
</dbReference>
<dbReference type="PANTHER" id="PTHR10681:SF121">
    <property type="entry name" value="ALKYL HYDROPEROXIDE REDUCTASE C"/>
    <property type="match status" value="1"/>
</dbReference>
<keyword evidence="3 6" id="KW-0560">Oxidoreductase</keyword>
<keyword evidence="2 6" id="KW-0049">Antioxidant</keyword>
<evidence type="ECO:0000256" key="1">
    <source>
        <dbReference type="ARBA" id="ARBA00022559"/>
    </source>
</evidence>
<dbReference type="InterPro" id="IPR050217">
    <property type="entry name" value="Peroxiredoxin"/>
</dbReference>
<reference evidence="9" key="2">
    <citation type="submission" date="2021-01" db="EMBL/GenBank/DDBJ databases">
        <authorList>
            <person name="Schikora-Tamarit M.A."/>
        </authorList>
    </citation>
    <scope>NUCLEOTIDE SEQUENCE</scope>
    <source>
        <strain evidence="9">CBS2887</strain>
    </source>
</reference>
<dbReference type="Gene3D" id="3.30.1020.10">
    <property type="entry name" value="Antioxidant, Horf6, Chain A, domain2"/>
    <property type="match status" value="1"/>
</dbReference>
<dbReference type="CDD" id="cd03016">
    <property type="entry name" value="PRX_1cys"/>
    <property type="match status" value="1"/>
</dbReference>
<gene>
    <name evidence="9" type="ORF">WICPIJ_008215</name>
</gene>
<dbReference type="Pfam" id="PF00578">
    <property type="entry name" value="AhpC-TSA"/>
    <property type="match status" value="1"/>
</dbReference>
<dbReference type="GO" id="GO:0033554">
    <property type="term" value="P:cellular response to stress"/>
    <property type="evidence" value="ECO:0007669"/>
    <property type="project" value="TreeGrafter"/>
</dbReference>
<evidence type="ECO:0000256" key="3">
    <source>
        <dbReference type="ARBA" id="ARBA00023002"/>
    </source>
</evidence>
<dbReference type="InterPro" id="IPR036249">
    <property type="entry name" value="Thioredoxin-like_sf"/>
</dbReference>
<protein>
    <recommendedName>
        <fullName evidence="8">Thioredoxin domain-containing protein</fullName>
    </recommendedName>
</protein>
<dbReference type="InterPro" id="IPR000866">
    <property type="entry name" value="AhpC/TSA"/>
</dbReference>
<keyword evidence="4 6" id="KW-0676">Redox-active center</keyword>
<evidence type="ECO:0000313" key="10">
    <source>
        <dbReference type="Proteomes" id="UP000774326"/>
    </source>
</evidence>
<reference evidence="9" key="1">
    <citation type="journal article" date="2021" name="Open Biol.">
        <title>Shared evolutionary footprints suggest mitochondrial oxidative damage underlies multiple complex I losses in fungi.</title>
        <authorList>
            <person name="Schikora-Tamarit M.A."/>
            <person name="Marcet-Houben M."/>
            <person name="Nosek J."/>
            <person name="Gabaldon T."/>
        </authorList>
    </citation>
    <scope>NUCLEOTIDE SEQUENCE</scope>
    <source>
        <strain evidence="9">CBS2887</strain>
    </source>
</reference>
<dbReference type="GO" id="GO:0006979">
    <property type="term" value="P:response to oxidative stress"/>
    <property type="evidence" value="ECO:0007669"/>
    <property type="project" value="TreeGrafter"/>
</dbReference>
<comment type="caution">
    <text evidence="9">The sequence shown here is derived from an EMBL/GenBank/DDBJ whole genome shotgun (WGS) entry which is preliminary data.</text>
</comment>
<proteinExistence type="inferred from homology"/>
<name>A0A9P8PZV8_WICPI</name>
<dbReference type="FunFam" id="3.40.30.10:FF:000011">
    <property type="entry name" value="Peroxiredoxin PRX1"/>
    <property type="match status" value="1"/>
</dbReference>
<dbReference type="EMBL" id="JAEUBG010004707">
    <property type="protein sequence ID" value="KAH3680595.1"/>
    <property type="molecule type" value="Genomic_DNA"/>
</dbReference>